<feature type="signal peptide" evidence="1">
    <location>
        <begin position="1"/>
        <end position="24"/>
    </location>
</feature>
<reference evidence="3 4" key="1">
    <citation type="submission" date="2020-04" db="EMBL/GenBank/DDBJ databases">
        <authorList>
            <person name="Hitch T.C.A."/>
            <person name="Wylensek D."/>
            <person name="Clavel T."/>
        </authorList>
    </citation>
    <scope>NUCLEOTIDE SEQUENCE [LARGE SCALE GENOMIC DNA]</scope>
    <source>
        <strain evidence="3 4">WCA3-601-WT-5E</strain>
    </source>
</reference>
<evidence type="ECO:0000313" key="3">
    <source>
        <dbReference type="EMBL" id="NME84965.1"/>
    </source>
</evidence>
<dbReference type="PROSITE" id="PS51257">
    <property type="entry name" value="PROKAR_LIPOPROTEIN"/>
    <property type="match status" value="1"/>
</dbReference>
<accession>A0A7X9XH82</accession>
<keyword evidence="1" id="KW-0732">Signal</keyword>
<feature type="domain" description="GLUG" evidence="2">
    <location>
        <begin position="402"/>
        <end position="427"/>
    </location>
</feature>
<dbReference type="Pfam" id="PF13149">
    <property type="entry name" value="Mfa_like_1"/>
    <property type="match status" value="1"/>
</dbReference>
<comment type="caution">
    <text evidence="3">The sequence shown here is derived from an EMBL/GenBank/DDBJ whole genome shotgun (WGS) entry which is preliminary data.</text>
</comment>
<dbReference type="InterPro" id="IPR025049">
    <property type="entry name" value="Mfa-like_1"/>
</dbReference>
<evidence type="ECO:0000259" key="2">
    <source>
        <dbReference type="Pfam" id="PF07581"/>
    </source>
</evidence>
<sequence>MKKRHSIHLLLAAAALLLATAACTKDELADGDRLPEGQYPLEIARITLSVEGGEAQPWGTPATRVSENGDGTGSKFDAGDPFAVQIDGEGEVGTYTVQDDGSAEAEIPLYWSDRDEDHTVSAWYPATDGTLDLGDQSQSLAYLLHGTGTGDYLTPVMLTFTHSLAKVRVTPTGDALGEVQSLQLYTYTQCTYEKGTVVQGSQEGWIEMKKCEYTENGNAFTCWEANVVPGYTITKLMANNDNKERDLSAAITPVAGKFYNITLNKDKGYTDDGQGNYTVTTAEGLKNIAKLVNEEWKSDINITLTADINLSGIDWTPIGIDYNHQYTGTFDGGGHTITGLAVTGSDQYAGLFGHIGFGGTVKNVTLKDVKIESNHSSGNVGGVAGWSYGNIEYCSVSGSVSSNSTAGGVVGYQSDGAITGCNSSATVKGMVRAGGVAGATNSGASLTGCYATGSVSVENNTTSAAYAGGVVGSNGASSTLTACYATGSVTGSGSGTIYTGGVTGTNDCGTLTACYHAKWTVSGPGGATGGVAGRNFKDFMFGGGIITACYWGSNPDTGIGYNEGGSTTIETTKVTDGNWQNAANAMNAALNAESWRYTFEPGNSLPLLVQNP</sequence>
<dbReference type="EMBL" id="JABAGL010000003">
    <property type="protein sequence ID" value="NME84965.1"/>
    <property type="molecule type" value="Genomic_DNA"/>
</dbReference>
<organism evidence="3 4">
    <name type="scientific">Bacteroides eggerthii</name>
    <dbReference type="NCBI Taxonomy" id="28111"/>
    <lineage>
        <taxon>Bacteria</taxon>
        <taxon>Pseudomonadati</taxon>
        <taxon>Bacteroidota</taxon>
        <taxon>Bacteroidia</taxon>
        <taxon>Bacteroidales</taxon>
        <taxon>Bacteroidaceae</taxon>
        <taxon>Bacteroides</taxon>
    </lineage>
</organism>
<protein>
    <submittedName>
        <fullName evidence="3">Fimbrillin family protein</fullName>
    </submittedName>
</protein>
<dbReference type="AlphaFoldDB" id="A0A7X9XH82"/>
<dbReference type="Gene3D" id="2.160.20.110">
    <property type="match status" value="1"/>
</dbReference>
<dbReference type="Proteomes" id="UP000520291">
    <property type="component" value="Unassembled WGS sequence"/>
</dbReference>
<dbReference type="Pfam" id="PF07581">
    <property type="entry name" value="Glug"/>
    <property type="match status" value="2"/>
</dbReference>
<evidence type="ECO:0000313" key="4">
    <source>
        <dbReference type="Proteomes" id="UP000520291"/>
    </source>
</evidence>
<proteinExistence type="predicted"/>
<feature type="chain" id="PRO_5030635419" evidence="1">
    <location>
        <begin position="25"/>
        <end position="612"/>
    </location>
</feature>
<gene>
    <name evidence="3" type="ORF">HF841_02825</name>
</gene>
<feature type="domain" description="GLUG" evidence="2">
    <location>
        <begin position="377"/>
        <end position="401"/>
    </location>
</feature>
<dbReference type="RefSeq" id="WP_168947135.1">
    <property type="nucleotide sequence ID" value="NZ_JABAGL010000003.1"/>
</dbReference>
<dbReference type="InterPro" id="IPR011493">
    <property type="entry name" value="GLUG"/>
</dbReference>
<evidence type="ECO:0000256" key="1">
    <source>
        <dbReference type="SAM" id="SignalP"/>
    </source>
</evidence>
<name>A0A7X9XH82_9BACE</name>